<dbReference type="PANTHER" id="PTHR43542:SF1">
    <property type="entry name" value="METHYLTRANSFERASE"/>
    <property type="match status" value="1"/>
</dbReference>
<accession>A0A8J3CAV9</accession>
<dbReference type="InterPro" id="IPR004398">
    <property type="entry name" value="RNA_MeTrfase_RsmD"/>
</dbReference>
<dbReference type="GO" id="GO:0008168">
    <property type="term" value="F:methyltransferase activity"/>
    <property type="evidence" value="ECO:0007669"/>
    <property type="project" value="UniProtKB-KW"/>
</dbReference>
<dbReference type="Gene3D" id="3.40.50.150">
    <property type="entry name" value="Vaccinia Virus protein VP39"/>
    <property type="match status" value="1"/>
</dbReference>
<evidence type="ECO:0000256" key="1">
    <source>
        <dbReference type="ARBA" id="ARBA00022603"/>
    </source>
</evidence>
<dbReference type="Proteomes" id="UP000637578">
    <property type="component" value="Unassembled WGS sequence"/>
</dbReference>
<dbReference type="PIRSF" id="PIRSF004553">
    <property type="entry name" value="CHP00095"/>
    <property type="match status" value="1"/>
</dbReference>
<keyword evidence="4" id="KW-1185">Reference proteome</keyword>
<keyword evidence="2" id="KW-0808">Transferase</keyword>
<sequence>MTRIVAGTAGGRRIAVPAKGTRPTSERVREALFSALDSFLDLGGTRVLDLYAGSGALGLEALSRGAAHALFVESERRAANLLRRNAAGLGLDGAEVRTQPVAAVLAETPDEPYDVVLADPPYALTEDELAATLDRLVHRGWLAPGAVLVLERDARSPEPAWPESLVALRNRRYGDTVLYWAEYSAEPTG</sequence>
<evidence type="ECO:0000313" key="4">
    <source>
        <dbReference type="Proteomes" id="UP000637578"/>
    </source>
</evidence>
<dbReference type="SUPFAM" id="SSF53335">
    <property type="entry name" value="S-adenosyl-L-methionine-dependent methyltransferases"/>
    <property type="match status" value="1"/>
</dbReference>
<gene>
    <name evidence="3" type="ORF">GCM10012275_09360</name>
</gene>
<evidence type="ECO:0000313" key="3">
    <source>
        <dbReference type="EMBL" id="GGM40519.1"/>
    </source>
</evidence>
<dbReference type="NCBIfam" id="TIGR00095">
    <property type="entry name" value="16S rRNA (guanine(966)-N(2))-methyltransferase RsmD"/>
    <property type="match status" value="1"/>
</dbReference>
<protein>
    <submittedName>
        <fullName evidence="3">Methyltransferase</fullName>
    </submittedName>
</protein>
<keyword evidence="1 3" id="KW-0489">Methyltransferase</keyword>
<proteinExistence type="predicted"/>
<reference evidence="3" key="1">
    <citation type="journal article" date="2014" name="Int. J. Syst. Evol. Microbiol.">
        <title>Complete genome sequence of Corynebacterium casei LMG S-19264T (=DSM 44701T), isolated from a smear-ripened cheese.</title>
        <authorList>
            <consortium name="US DOE Joint Genome Institute (JGI-PGF)"/>
            <person name="Walter F."/>
            <person name="Albersmeier A."/>
            <person name="Kalinowski J."/>
            <person name="Ruckert C."/>
        </authorList>
    </citation>
    <scope>NUCLEOTIDE SEQUENCE</scope>
    <source>
        <strain evidence="3">CGMCC 4.5737</strain>
    </source>
</reference>
<dbReference type="AlphaFoldDB" id="A0A8J3CAV9"/>
<dbReference type="PROSITE" id="PS00092">
    <property type="entry name" value="N6_MTASE"/>
    <property type="match status" value="1"/>
</dbReference>
<dbReference type="InterPro" id="IPR002052">
    <property type="entry name" value="DNA_methylase_N6_adenine_CS"/>
</dbReference>
<dbReference type="Pfam" id="PF03602">
    <property type="entry name" value="Cons_hypoth95"/>
    <property type="match status" value="1"/>
</dbReference>
<dbReference type="GO" id="GO:0003676">
    <property type="term" value="F:nucleic acid binding"/>
    <property type="evidence" value="ECO:0007669"/>
    <property type="project" value="InterPro"/>
</dbReference>
<reference evidence="3" key="2">
    <citation type="submission" date="2020-09" db="EMBL/GenBank/DDBJ databases">
        <authorList>
            <person name="Sun Q."/>
            <person name="Zhou Y."/>
        </authorList>
    </citation>
    <scope>NUCLEOTIDE SEQUENCE</scope>
    <source>
        <strain evidence="3">CGMCC 4.5737</strain>
    </source>
</reference>
<dbReference type="RefSeq" id="WP_189054129.1">
    <property type="nucleotide sequence ID" value="NZ_BMMK01000002.1"/>
</dbReference>
<evidence type="ECO:0000256" key="2">
    <source>
        <dbReference type="ARBA" id="ARBA00022679"/>
    </source>
</evidence>
<dbReference type="EMBL" id="BMMK01000002">
    <property type="protein sequence ID" value="GGM40519.1"/>
    <property type="molecule type" value="Genomic_DNA"/>
</dbReference>
<dbReference type="InterPro" id="IPR029063">
    <property type="entry name" value="SAM-dependent_MTases_sf"/>
</dbReference>
<organism evidence="3 4">
    <name type="scientific">Longimycelium tulufanense</name>
    <dbReference type="NCBI Taxonomy" id="907463"/>
    <lineage>
        <taxon>Bacteria</taxon>
        <taxon>Bacillati</taxon>
        <taxon>Actinomycetota</taxon>
        <taxon>Actinomycetes</taxon>
        <taxon>Pseudonocardiales</taxon>
        <taxon>Pseudonocardiaceae</taxon>
        <taxon>Longimycelium</taxon>
    </lineage>
</organism>
<comment type="caution">
    <text evidence="3">The sequence shown here is derived from an EMBL/GenBank/DDBJ whole genome shotgun (WGS) entry which is preliminary data.</text>
</comment>
<dbReference type="PANTHER" id="PTHR43542">
    <property type="entry name" value="METHYLTRANSFERASE"/>
    <property type="match status" value="1"/>
</dbReference>
<dbReference type="CDD" id="cd02440">
    <property type="entry name" value="AdoMet_MTases"/>
    <property type="match status" value="1"/>
</dbReference>
<dbReference type="GO" id="GO:0031167">
    <property type="term" value="P:rRNA methylation"/>
    <property type="evidence" value="ECO:0007669"/>
    <property type="project" value="InterPro"/>
</dbReference>
<name>A0A8J3CAV9_9PSEU</name>